<organism evidence="1 2">
    <name type="scientific">Ponticoccus litoralis</name>
    <dbReference type="NCBI Taxonomy" id="422297"/>
    <lineage>
        <taxon>Bacteria</taxon>
        <taxon>Pseudomonadati</taxon>
        <taxon>Pseudomonadota</taxon>
        <taxon>Alphaproteobacteria</taxon>
        <taxon>Rhodobacterales</taxon>
        <taxon>Roseobacteraceae</taxon>
        <taxon>Ponticoccus</taxon>
    </lineage>
</organism>
<dbReference type="Proteomes" id="UP001428774">
    <property type="component" value="Unassembled WGS sequence"/>
</dbReference>
<proteinExistence type="predicted"/>
<comment type="caution">
    <text evidence="1">The sequence shown here is derived from an EMBL/GenBank/DDBJ whole genome shotgun (WGS) entry which is preliminary data.</text>
</comment>
<keyword evidence="2" id="KW-1185">Reference proteome</keyword>
<name>A0AAW9SQH6_9RHOB</name>
<sequence>MTTFDPAALGLFAAACDPTITETHFRDTAACGLTHSSVTALTEVCDITPTEALAALIVRATRELRAVDPMLGEMVAQAAVASAAARTTGDTPLLLALVAQHETTASPGAA</sequence>
<reference evidence="1 2" key="1">
    <citation type="submission" date="2024-05" db="EMBL/GenBank/DDBJ databases">
        <title>Genome sequence of Ponticoccus litoralis KCCM 90028.</title>
        <authorList>
            <person name="Kim J.M."/>
            <person name="Lee J.K."/>
            <person name="Choi B.J."/>
            <person name="Bayburt H."/>
            <person name="Baek J.H."/>
            <person name="Jeon C.O."/>
        </authorList>
    </citation>
    <scope>NUCLEOTIDE SEQUENCE [LARGE SCALE GENOMIC DNA]</scope>
    <source>
        <strain evidence="1 2">KCCM 90028</strain>
    </source>
</reference>
<dbReference type="AlphaFoldDB" id="A0AAW9SQH6"/>
<dbReference type="EMBL" id="JBDNCH010000002">
    <property type="protein sequence ID" value="MEN9062871.1"/>
    <property type="molecule type" value="Genomic_DNA"/>
</dbReference>
<gene>
    <name evidence="1" type="ORF">ABFB10_19675</name>
</gene>
<evidence type="ECO:0000313" key="1">
    <source>
        <dbReference type="EMBL" id="MEN9062871.1"/>
    </source>
</evidence>
<evidence type="ECO:0000313" key="2">
    <source>
        <dbReference type="Proteomes" id="UP001428774"/>
    </source>
</evidence>
<dbReference type="RefSeq" id="WP_347167799.1">
    <property type="nucleotide sequence ID" value="NZ_JBDNCH010000002.1"/>
</dbReference>
<protein>
    <recommendedName>
        <fullName evidence="3">DUF222 domain-containing protein</fullName>
    </recommendedName>
</protein>
<accession>A0AAW9SQH6</accession>
<evidence type="ECO:0008006" key="3">
    <source>
        <dbReference type="Google" id="ProtNLM"/>
    </source>
</evidence>